<dbReference type="SUPFAM" id="SSF48498">
    <property type="entry name" value="Tetracyclin repressor-like, C-terminal domain"/>
    <property type="match status" value="1"/>
</dbReference>
<dbReference type="AlphaFoldDB" id="A0A2T1ABL6"/>
<evidence type="ECO:0000313" key="8">
    <source>
        <dbReference type="Proteomes" id="UP000237718"/>
    </source>
</evidence>
<evidence type="ECO:0000313" key="9">
    <source>
        <dbReference type="Proteomes" id="UP001302666"/>
    </source>
</evidence>
<evidence type="ECO:0000313" key="6">
    <source>
        <dbReference type="EMBL" id="PRZ45990.1"/>
    </source>
</evidence>
<evidence type="ECO:0000256" key="3">
    <source>
        <dbReference type="ARBA" id="ARBA00023163"/>
    </source>
</evidence>
<evidence type="ECO:0000313" key="7">
    <source>
        <dbReference type="EMBL" id="WOI34578.1"/>
    </source>
</evidence>
<dbReference type="Pfam" id="PF00440">
    <property type="entry name" value="TetR_N"/>
    <property type="match status" value="1"/>
</dbReference>
<organism evidence="6 8">
    <name type="scientific">Tritonibacter scottomollicae</name>
    <name type="common">Epibacterium scottomollicae</name>
    <dbReference type="NCBI Taxonomy" id="483013"/>
    <lineage>
        <taxon>Bacteria</taxon>
        <taxon>Pseudomonadati</taxon>
        <taxon>Pseudomonadota</taxon>
        <taxon>Alphaproteobacteria</taxon>
        <taxon>Rhodobacterales</taxon>
        <taxon>Paracoccaceae</taxon>
        <taxon>Tritonibacter</taxon>
    </lineage>
</organism>
<evidence type="ECO:0000256" key="2">
    <source>
        <dbReference type="ARBA" id="ARBA00023125"/>
    </source>
</evidence>
<accession>A0A2T1ABL6</accession>
<evidence type="ECO:0000259" key="5">
    <source>
        <dbReference type="PROSITE" id="PS50977"/>
    </source>
</evidence>
<dbReference type="SUPFAM" id="SSF46689">
    <property type="entry name" value="Homeodomain-like"/>
    <property type="match status" value="1"/>
</dbReference>
<feature type="domain" description="HTH tetR-type" evidence="5">
    <location>
        <begin position="10"/>
        <end position="70"/>
    </location>
</feature>
<dbReference type="RefSeq" id="WP_106164838.1">
    <property type="nucleotide sequence ID" value="NZ_CP136704.1"/>
</dbReference>
<dbReference type="Pfam" id="PF13305">
    <property type="entry name" value="TetR_C_33"/>
    <property type="match status" value="1"/>
</dbReference>
<dbReference type="GO" id="GO:0003700">
    <property type="term" value="F:DNA-binding transcription factor activity"/>
    <property type="evidence" value="ECO:0007669"/>
    <property type="project" value="TreeGrafter"/>
</dbReference>
<reference evidence="6 8" key="1">
    <citation type="submission" date="2018-03" db="EMBL/GenBank/DDBJ databases">
        <title>Genomic Encyclopedia of Archaeal and Bacterial Type Strains, Phase II (KMG-II): from individual species to whole genera.</title>
        <authorList>
            <person name="Goeker M."/>
        </authorList>
    </citation>
    <scope>NUCLEOTIDE SEQUENCE [LARGE SCALE GENOMIC DNA]</scope>
    <source>
        <strain evidence="6 8">DSM 25328</strain>
    </source>
</reference>
<keyword evidence="9" id="KW-1185">Reference proteome</keyword>
<dbReference type="InterPro" id="IPR009057">
    <property type="entry name" value="Homeodomain-like_sf"/>
</dbReference>
<name>A0A2T1ABL6_TRISK</name>
<dbReference type="GO" id="GO:0000976">
    <property type="term" value="F:transcription cis-regulatory region binding"/>
    <property type="evidence" value="ECO:0007669"/>
    <property type="project" value="TreeGrafter"/>
</dbReference>
<dbReference type="InterPro" id="IPR050109">
    <property type="entry name" value="HTH-type_TetR-like_transc_reg"/>
</dbReference>
<dbReference type="Gene3D" id="1.10.357.10">
    <property type="entry name" value="Tetracycline Repressor, domain 2"/>
    <property type="match status" value="1"/>
</dbReference>
<dbReference type="Proteomes" id="UP000237718">
    <property type="component" value="Unassembled WGS sequence"/>
</dbReference>
<proteinExistence type="predicted"/>
<feature type="DNA-binding region" description="H-T-H motif" evidence="4">
    <location>
        <begin position="33"/>
        <end position="52"/>
    </location>
</feature>
<dbReference type="OrthoDB" id="7223515at2"/>
<dbReference type="PANTHER" id="PTHR30055">
    <property type="entry name" value="HTH-TYPE TRANSCRIPTIONAL REGULATOR RUTR"/>
    <property type="match status" value="1"/>
</dbReference>
<dbReference type="InterPro" id="IPR036271">
    <property type="entry name" value="Tet_transcr_reg_TetR-rel_C_sf"/>
</dbReference>
<dbReference type="InterPro" id="IPR001647">
    <property type="entry name" value="HTH_TetR"/>
</dbReference>
<dbReference type="EMBL" id="PVUF01000012">
    <property type="protein sequence ID" value="PRZ45990.1"/>
    <property type="molecule type" value="Genomic_DNA"/>
</dbReference>
<evidence type="ECO:0000256" key="1">
    <source>
        <dbReference type="ARBA" id="ARBA00023015"/>
    </source>
</evidence>
<sequence>MTTKAEQRRADLRDKLVVAAEARIRETGVTALRARDLAKDAGCAVGAIYNAFDDMTALVMAVNGRTFQRLGAVVEASITASRGASATDRLILMSEAYLDFASDNSRLWRALFDLELPADGAVPVWYRTALDRLFQHIAGPVAELFPDQPPEEQALTVRALFSSVHGIVLLGLENRISGVPPQDIRRMIALVLSRLMVR</sequence>
<keyword evidence="2 4" id="KW-0238">DNA-binding</keyword>
<dbReference type="PROSITE" id="PS50977">
    <property type="entry name" value="HTH_TETR_2"/>
    <property type="match status" value="1"/>
</dbReference>
<protein>
    <submittedName>
        <fullName evidence="6">TetR family transcriptional regulator</fullName>
    </submittedName>
    <submittedName>
        <fullName evidence="7">TetR/AcrR family transcriptional regulator</fullName>
    </submittedName>
</protein>
<keyword evidence="3" id="KW-0804">Transcription</keyword>
<dbReference type="InterPro" id="IPR025996">
    <property type="entry name" value="MT1864/Rv1816-like_C"/>
</dbReference>
<gene>
    <name evidence="6" type="ORF">CLV89_112102</name>
    <name evidence="7" type="ORF">R1T40_07560</name>
</gene>
<dbReference type="EMBL" id="CP136704">
    <property type="protein sequence ID" value="WOI34578.1"/>
    <property type="molecule type" value="Genomic_DNA"/>
</dbReference>
<dbReference type="Proteomes" id="UP001302666">
    <property type="component" value="Chromosome"/>
</dbReference>
<reference evidence="7 9" key="2">
    <citation type="submission" date="2023-10" db="EMBL/GenBank/DDBJ databases">
        <title>Eight complete genome sequences of bacteria isolated from laboratory stock of Giant Kelp gametophytes.</title>
        <authorList>
            <person name="Tolentino B."/>
            <person name="Nuzhdin S."/>
        </authorList>
    </citation>
    <scope>NUCLEOTIDE SEQUENCE [LARGE SCALE GENOMIC DNA]</scope>
    <source>
        <strain evidence="7 9">LC.270.F.C4</strain>
    </source>
</reference>
<dbReference type="PANTHER" id="PTHR30055:SF234">
    <property type="entry name" value="HTH-TYPE TRANSCRIPTIONAL REGULATOR BETI"/>
    <property type="match status" value="1"/>
</dbReference>
<keyword evidence="1" id="KW-0805">Transcription regulation</keyword>
<evidence type="ECO:0000256" key="4">
    <source>
        <dbReference type="PROSITE-ProRule" id="PRU00335"/>
    </source>
</evidence>